<accession>A0A4Q8AFD5</accession>
<evidence type="ECO:0000313" key="2">
    <source>
        <dbReference type="EMBL" id="RZU62455.1"/>
    </source>
</evidence>
<feature type="chain" id="PRO_5039597850" evidence="1">
    <location>
        <begin position="20"/>
        <end position="313"/>
    </location>
</feature>
<protein>
    <submittedName>
        <fullName evidence="2">Uncharacterized protein</fullName>
    </submittedName>
</protein>
<keyword evidence="1" id="KW-0732">Signal</keyword>
<dbReference type="AlphaFoldDB" id="A0A4Q8AFD5"/>
<evidence type="ECO:0000313" key="3">
    <source>
        <dbReference type="Proteomes" id="UP000292685"/>
    </source>
</evidence>
<proteinExistence type="predicted"/>
<dbReference type="EMBL" id="SHLA01000001">
    <property type="protein sequence ID" value="RZU62455.1"/>
    <property type="molecule type" value="Genomic_DNA"/>
</dbReference>
<organism evidence="2 3">
    <name type="scientific">Zhihengliuella halotolerans</name>
    <dbReference type="NCBI Taxonomy" id="370736"/>
    <lineage>
        <taxon>Bacteria</taxon>
        <taxon>Bacillati</taxon>
        <taxon>Actinomycetota</taxon>
        <taxon>Actinomycetes</taxon>
        <taxon>Micrococcales</taxon>
        <taxon>Micrococcaceae</taxon>
        <taxon>Zhihengliuella</taxon>
    </lineage>
</organism>
<keyword evidence="3" id="KW-1185">Reference proteome</keyword>
<dbReference type="Proteomes" id="UP000292685">
    <property type="component" value="Unassembled WGS sequence"/>
</dbReference>
<comment type="caution">
    <text evidence="2">The sequence shown here is derived from an EMBL/GenBank/DDBJ whole genome shotgun (WGS) entry which is preliminary data.</text>
</comment>
<evidence type="ECO:0000256" key="1">
    <source>
        <dbReference type="SAM" id="SignalP"/>
    </source>
</evidence>
<feature type="signal peptide" evidence="1">
    <location>
        <begin position="1"/>
        <end position="19"/>
    </location>
</feature>
<gene>
    <name evidence="2" type="ORF">EV380_2051</name>
</gene>
<sequence length="313" mass="33679">MALMVVLVAGAMAIAVTNARVFGPTPAVDDYVQTLVAGDGATALGHLGLEAPDGNGLMLSGGPLRASAAALGDYTIEETSREDDRATVRVSYNVGGRQHHTDFRLMRTGRDWLFFDQWQIEMGKLPVLTVHAANTTDILVNGVESPVAAGEQKFPVLPPAVVTASFEEEYFRAGETTRIVDDSDDTDEPLRLVSEPTEALTEEVAGKLRGYLDGCAEQQVLMPTGCPLAYDTGARVDPATIDWEITEYPDVEITAFDGGWVLRPLEVEVNLELVEQDLATGVTTEVDVDETYTFTANLDLSSSKVSVTPVVVE</sequence>
<reference evidence="2 3" key="1">
    <citation type="submission" date="2019-02" db="EMBL/GenBank/DDBJ databases">
        <title>Sequencing the genomes of 1000 actinobacteria strains.</title>
        <authorList>
            <person name="Klenk H.-P."/>
        </authorList>
    </citation>
    <scope>NUCLEOTIDE SEQUENCE [LARGE SCALE GENOMIC DNA]</scope>
    <source>
        <strain evidence="2 3">DSM 17364</strain>
    </source>
</reference>
<name>A0A4Q8AFD5_9MICC</name>